<feature type="transmembrane region" description="Helical" evidence="7">
    <location>
        <begin position="431"/>
        <end position="450"/>
    </location>
</feature>
<evidence type="ECO:0000256" key="3">
    <source>
        <dbReference type="ARBA" id="ARBA00022692"/>
    </source>
</evidence>
<keyword evidence="3 7" id="KW-0812">Transmembrane</keyword>
<evidence type="ECO:0000313" key="9">
    <source>
        <dbReference type="EMBL" id="KAK3401795.1"/>
    </source>
</evidence>
<feature type="transmembrane region" description="Helical" evidence="7">
    <location>
        <begin position="404"/>
        <end position="425"/>
    </location>
</feature>
<evidence type="ECO:0000256" key="7">
    <source>
        <dbReference type="SAM" id="Phobius"/>
    </source>
</evidence>
<gene>
    <name evidence="9" type="ORF">B0T20DRAFT_475903</name>
</gene>
<feature type="transmembrane region" description="Helical" evidence="7">
    <location>
        <begin position="504"/>
        <end position="522"/>
    </location>
</feature>
<evidence type="ECO:0000256" key="4">
    <source>
        <dbReference type="ARBA" id="ARBA00022989"/>
    </source>
</evidence>
<dbReference type="CDD" id="cd17323">
    <property type="entry name" value="MFS_Tpo1_MDR_like"/>
    <property type="match status" value="1"/>
</dbReference>
<reference evidence="9" key="2">
    <citation type="submission" date="2023-07" db="EMBL/GenBank/DDBJ databases">
        <authorList>
            <consortium name="Lawrence Berkeley National Laboratory"/>
            <person name="Haridas S."/>
            <person name="Hensen N."/>
            <person name="Bonometti L."/>
            <person name="Westerberg I."/>
            <person name="Brannstrom I.O."/>
            <person name="Guillou S."/>
            <person name="Cros-Aarteil S."/>
            <person name="Calhoun S."/>
            <person name="Kuo A."/>
            <person name="Mondo S."/>
            <person name="Pangilinan J."/>
            <person name="Riley R."/>
            <person name="LaButti K."/>
            <person name="Andreopoulos B."/>
            <person name="Lipzen A."/>
            <person name="Chen C."/>
            <person name="Yanf M."/>
            <person name="Daum C."/>
            <person name="Ng V."/>
            <person name="Clum A."/>
            <person name="Steindorff A."/>
            <person name="Ohm R."/>
            <person name="Martin F."/>
            <person name="Silar P."/>
            <person name="Natvig D."/>
            <person name="Lalanne C."/>
            <person name="Gautier V."/>
            <person name="Ament-velasquez S.L."/>
            <person name="Kruys A."/>
            <person name="Hutchinson M.I."/>
            <person name="Powell A.J."/>
            <person name="Barry K."/>
            <person name="Miller A.N."/>
            <person name="Grigoriev I.V."/>
            <person name="Debuchy R."/>
            <person name="Gladieux P."/>
            <person name="Thoren M.H."/>
            <person name="Johannesson H."/>
        </authorList>
    </citation>
    <scope>NUCLEOTIDE SEQUENCE</scope>
    <source>
        <strain evidence="9">FGSC 1904</strain>
    </source>
</reference>
<dbReference type="Proteomes" id="UP001281003">
    <property type="component" value="Unassembled WGS sequence"/>
</dbReference>
<dbReference type="SUPFAM" id="SSF103473">
    <property type="entry name" value="MFS general substrate transporter"/>
    <property type="match status" value="1"/>
</dbReference>
<proteinExistence type="inferred from homology"/>
<comment type="subcellular location">
    <subcellularLocation>
        <location evidence="1">Membrane</location>
        <topology evidence="1">Multi-pass membrane protein</topology>
    </subcellularLocation>
</comment>
<dbReference type="AlphaFoldDB" id="A0AAE0PKS9"/>
<comment type="caution">
    <text evidence="9">The sequence shown here is derived from an EMBL/GenBank/DDBJ whole genome shotgun (WGS) entry which is preliminary data.</text>
</comment>
<feature type="region of interest" description="Disordered" evidence="6">
    <location>
        <begin position="1"/>
        <end position="53"/>
    </location>
</feature>
<feature type="domain" description="Major facilitator superfamily (MFS) profile" evidence="8">
    <location>
        <begin position="95"/>
        <end position="526"/>
    </location>
</feature>
<reference evidence="9" key="1">
    <citation type="journal article" date="2023" name="Mol. Phylogenet. Evol.">
        <title>Genome-scale phylogeny and comparative genomics of the fungal order Sordariales.</title>
        <authorList>
            <person name="Hensen N."/>
            <person name="Bonometti L."/>
            <person name="Westerberg I."/>
            <person name="Brannstrom I.O."/>
            <person name="Guillou S."/>
            <person name="Cros-Aarteil S."/>
            <person name="Calhoun S."/>
            <person name="Haridas S."/>
            <person name="Kuo A."/>
            <person name="Mondo S."/>
            <person name="Pangilinan J."/>
            <person name="Riley R."/>
            <person name="LaButti K."/>
            <person name="Andreopoulos B."/>
            <person name="Lipzen A."/>
            <person name="Chen C."/>
            <person name="Yan M."/>
            <person name="Daum C."/>
            <person name="Ng V."/>
            <person name="Clum A."/>
            <person name="Steindorff A."/>
            <person name="Ohm R.A."/>
            <person name="Martin F."/>
            <person name="Silar P."/>
            <person name="Natvig D.O."/>
            <person name="Lalanne C."/>
            <person name="Gautier V."/>
            <person name="Ament-Velasquez S.L."/>
            <person name="Kruys A."/>
            <person name="Hutchinson M.I."/>
            <person name="Powell A.J."/>
            <person name="Barry K."/>
            <person name="Miller A.N."/>
            <person name="Grigoriev I.V."/>
            <person name="Debuchy R."/>
            <person name="Gladieux P."/>
            <person name="Hiltunen Thoren M."/>
            <person name="Johannesson H."/>
        </authorList>
    </citation>
    <scope>NUCLEOTIDE SEQUENCE</scope>
    <source>
        <strain evidence="9">FGSC 1904</strain>
    </source>
</reference>
<feature type="transmembrane region" description="Helical" evidence="7">
    <location>
        <begin position="162"/>
        <end position="181"/>
    </location>
</feature>
<keyword evidence="10" id="KW-1185">Reference proteome</keyword>
<feature type="transmembrane region" description="Helical" evidence="7">
    <location>
        <begin position="364"/>
        <end position="383"/>
    </location>
</feature>
<feature type="transmembrane region" description="Helical" evidence="7">
    <location>
        <begin position="130"/>
        <end position="150"/>
    </location>
</feature>
<dbReference type="Gene3D" id="1.20.1250.20">
    <property type="entry name" value="MFS general substrate transporter like domains"/>
    <property type="match status" value="1"/>
</dbReference>
<comment type="similarity">
    <text evidence="2">Belongs to the major facilitator superfamily.</text>
</comment>
<dbReference type="InterPro" id="IPR036259">
    <property type="entry name" value="MFS_trans_sf"/>
</dbReference>
<feature type="transmembrane region" description="Helical" evidence="7">
    <location>
        <begin position="462"/>
        <end position="484"/>
    </location>
</feature>
<feature type="transmembrane region" description="Helical" evidence="7">
    <location>
        <begin position="93"/>
        <end position="110"/>
    </location>
</feature>
<sequence length="538" mass="59114">MADPKAQTPRDSGTFDKERPIDFDAEKGQQSDLDGATIHEAPSERGMSAGSDGIKEKGIIDETTEQYQDPNIVDWDGPNDPENPMNWPEKKKWLNVAVLSILTIITPLGSSMFAPGIQKILTEFKEDSRITATFLVSIYILGFAFGPLLVAPLSEMYGRAPLYNVGNILFTLFTVGTALSQNTGMLLAFRFLMGLAGSVPITIGSGSIADCMTMENRGKAMSAWALGPLLGPCIGPIAGGYLIRAAGWRWVFWLIVIVGGCLIPFSFFCLRETYAPVILERKAARLRKETGNPNLRSKLASRVGGLETFKIAIARPMKLLIFEPIITLMSLYVAITYGILYMMFTTFNFVYPWRYGFDEGTVGLAYLPTGIGMMIGVGLCGWLSDKVVKDNQAKGNVHRPEVRLMPWFNIPCGLLLCAGLFIYGWTVQYRVHWIVPMLGVLIFCGALMGIMMSVQSYLLEAFLSQAASVTAALAVLRSLLGALLPLGALDLYQSKLEFGWGNSLLGFIALALVPIPLIFYIYGEKLRKKSRFNKPAAN</sequence>
<evidence type="ECO:0000256" key="1">
    <source>
        <dbReference type="ARBA" id="ARBA00004141"/>
    </source>
</evidence>
<dbReference type="FunFam" id="1.20.1250.20:FF:000011">
    <property type="entry name" value="MFS multidrug transporter, putative"/>
    <property type="match status" value="1"/>
</dbReference>
<keyword evidence="5 7" id="KW-0472">Membrane</keyword>
<protein>
    <submittedName>
        <fullName evidence="9">Major facilitator superfamily domain-containing protein</fullName>
    </submittedName>
</protein>
<feature type="transmembrane region" description="Helical" evidence="7">
    <location>
        <begin position="319"/>
        <end position="344"/>
    </location>
</feature>
<evidence type="ECO:0000313" key="10">
    <source>
        <dbReference type="Proteomes" id="UP001281003"/>
    </source>
</evidence>
<evidence type="ECO:0000259" key="8">
    <source>
        <dbReference type="PROSITE" id="PS50850"/>
    </source>
</evidence>
<feature type="compositionally biased region" description="Basic and acidic residues" evidence="6">
    <location>
        <begin position="13"/>
        <end position="29"/>
    </location>
</feature>
<dbReference type="GO" id="GO:0022857">
    <property type="term" value="F:transmembrane transporter activity"/>
    <property type="evidence" value="ECO:0007669"/>
    <property type="project" value="InterPro"/>
</dbReference>
<organism evidence="9 10">
    <name type="scientific">Sordaria brevicollis</name>
    <dbReference type="NCBI Taxonomy" id="83679"/>
    <lineage>
        <taxon>Eukaryota</taxon>
        <taxon>Fungi</taxon>
        <taxon>Dikarya</taxon>
        <taxon>Ascomycota</taxon>
        <taxon>Pezizomycotina</taxon>
        <taxon>Sordariomycetes</taxon>
        <taxon>Sordariomycetidae</taxon>
        <taxon>Sordariales</taxon>
        <taxon>Sordariaceae</taxon>
        <taxon>Sordaria</taxon>
    </lineage>
</organism>
<dbReference type="PANTHER" id="PTHR23502:SF68">
    <property type="entry name" value="MULTIDRUG TRANSPORTER, PUTATIVE (AFU_ORTHOLOGUE AFUA_3G01120)-RELATED"/>
    <property type="match status" value="1"/>
</dbReference>
<dbReference type="PROSITE" id="PS50850">
    <property type="entry name" value="MFS"/>
    <property type="match status" value="1"/>
</dbReference>
<dbReference type="InterPro" id="IPR020846">
    <property type="entry name" value="MFS_dom"/>
</dbReference>
<name>A0AAE0PKS9_SORBR</name>
<evidence type="ECO:0000256" key="2">
    <source>
        <dbReference type="ARBA" id="ARBA00008335"/>
    </source>
</evidence>
<dbReference type="Pfam" id="PF07690">
    <property type="entry name" value="MFS_1"/>
    <property type="match status" value="1"/>
</dbReference>
<dbReference type="GO" id="GO:0016020">
    <property type="term" value="C:membrane"/>
    <property type="evidence" value="ECO:0007669"/>
    <property type="project" value="UniProtKB-SubCell"/>
</dbReference>
<dbReference type="EMBL" id="JAUTDP010000002">
    <property type="protein sequence ID" value="KAK3401795.1"/>
    <property type="molecule type" value="Genomic_DNA"/>
</dbReference>
<evidence type="ECO:0000256" key="5">
    <source>
        <dbReference type="ARBA" id="ARBA00023136"/>
    </source>
</evidence>
<feature type="transmembrane region" description="Helical" evidence="7">
    <location>
        <begin position="250"/>
        <end position="270"/>
    </location>
</feature>
<feature type="transmembrane region" description="Helical" evidence="7">
    <location>
        <begin position="187"/>
        <end position="209"/>
    </location>
</feature>
<dbReference type="PANTHER" id="PTHR23502">
    <property type="entry name" value="MAJOR FACILITATOR SUPERFAMILY"/>
    <property type="match status" value="1"/>
</dbReference>
<evidence type="ECO:0000256" key="6">
    <source>
        <dbReference type="SAM" id="MobiDB-lite"/>
    </source>
</evidence>
<keyword evidence="4 7" id="KW-1133">Transmembrane helix</keyword>
<accession>A0AAE0PKS9</accession>
<feature type="transmembrane region" description="Helical" evidence="7">
    <location>
        <begin position="221"/>
        <end position="244"/>
    </location>
</feature>
<dbReference type="InterPro" id="IPR011701">
    <property type="entry name" value="MFS"/>
</dbReference>